<organism evidence="2 3">
    <name type="scientific">Streptomyces caelestis</name>
    <dbReference type="NCBI Taxonomy" id="36816"/>
    <lineage>
        <taxon>Bacteria</taxon>
        <taxon>Bacillati</taxon>
        <taxon>Actinomycetota</taxon>
        <taxon>Actinomycetes</taxon>
        <taxon>Kitasatosporales</taxon>
        <taxon>Streptomycetaceae</taxon>
        <taxon>Streptomyces</taxon>
    </lineage>
</organism>
<feature type="compositionally biased region" description="Low complexity" evidence="1">
    <location>
        <begin position="12"/>
        <end position="29"/>
    </location>
</feature>
<comment type="caution">
    <text evidence="2">The sequence shown here is derived from an EMBL/GenBank/DDBJ whole genome shotgun (WGS) entry which is preliminary data.</text>
</comment>
<evidence type="ECO:0000313" key="3">
    <source>
        <dbReference type="Proteomes" id="UP000037773"/>
    </source>
</evidence>
<keyword evidence="3" id="KW-1185">Reference proteome</keyword>
<dbReference type="EMBL" id="LGCN01000096">
    <property type="protein sequence ID" value="KOT41654.1"/>
    <property type="molecule type" value="Genomic_DNA"/>
</dbReference>
<feature type="compositionally biased region" description="Basic residues" evidence="1">
    <location>
        <begin position="1"/>
        <end position="11"/>
    </location>
</feature>
<proteinExistence type="predicted"/>
<name>A0A0M9X9P4_9ACTN</name>
<protein>
    <submittedName>
        <fullName evidence="2">Uncharacterized protein</fullName>
    </submittedName>
</protein>
<gene>
    <name evidence="2" type="ORF">ADK41_09925</name>
</gene>
<dbReference type="Proteomes" id="UP000037773">
    <property type="component" value="Unassembled WGS sequence"/>
</dbReference>
<dbReference type="PATRIC" id="fig|36816.3.peg.2140"/>
<feature type="compositionally biased region" description="Basic residues" evidence="1">
    <location>
        <begin position="44"/>
        <end position="56"/>
    </location>
</feature>
<evidence type="ECO:0000313" key="2">
    <source>
        <dbReference type="EMBL" id="KOT41654.1"/>
    </source>
</evidence>
<dbReference type="AlphaFoldDB" id="A0A0M9X9P4"/>
<reference evidence="2 3" key="1">
    <citation type="submission" date="2015-07" db="EMBL/GenBank/DDBJ databases">
        <authorList>
            <person name="Noorani M."/>
        </authorList>
    </citation>
    <scope>NUCLEOTIDE SEQUENCE [LARGE SCALE GENOMIC DNA]</scope>
    <source>
        <strain evidence="2 3">NRRL B-24567</strain>
    </source>
</reference>
<evidence type="ECO:0000256" key="1">
    <source>
        <dbReference type="SAM" id="MobiDB-lite"/>
    </source>
</evidence>
<sequence>MSAARRPHTRGAPRPGRGAGSGTPPASAGRKVRLRAQATGPVPRRPRSRRAPHRARGAASSPPRRRNRIGSRPLRHRSGTG</sequence>
<accession>A0A0M9X9P4</accession>
<feature type="compositionally biased region" description="Basic residues" evidence="1">
    <location>
        <begin position="63"/>
        <end position="81"/>
    </location>
</feature>
<feature type="region of interest" description="Disordered" evidence="1">
    <location>
        <begin position="1"/>
        <end position="81"/>
    </location>
</feature>